<dbReference type="GO" id="GO:0006313">
    <property type="term" value="P:DNA transposition"/>
    <property type="evidence" value="ECO:0007669"/>
    <property type="project" value="InterPro"/>
</dbReference>
<dbReference type="InterPro" id="IPR002559">
    <property type="entry name" value="Transposase_11"/>
</dbReference>
<evidence type="ECO:0000259" key="1">
    <source>
        <dbReference type="Pfam" id="PF01609"/>
    </source>
</evidence>
<evidence type="ECO:0000313" key="4">
    <source>
        <dbReference type="Proteomes" id="UP000317078"/>
    </source>
</evidence>
<proteinExistence type="predicted"/>
<dbReference type="InterPro" id="IPR025161">
    <property type="entry name" value="IS402-like_dom"/>
</dbReference>
<accession>A0A502FJG3</accession>
<dbReference type="PANTHER" id="PTHR30007">
    <property type="entry name" value="PHP DOMAIN PROTEIN"/>
    <property type="match status" value="1"/>
</dbReference>
<keyword evidence="4" id="KW-1185">Reference proteome</keyword>
<dbReference type="NCBIfam" id="NF033580">
    <property type="entry name" value="transpos_IS5_3"/>
    <property type="match status" value="1"/>
</dbReference>
<dbReference type="RefSeq" id="WP_140885821.1">
    <property type="nucleotide sequence ID" value="NZ_RCZP01000029.1"/>
</dbReference>
<dbReference type="GO" id="GO:0004803">
    <property type="term" value="F:transposase activity"/>
    <property type="evidence" value="ECO:0007669"/>
    <property type="project" value="InterPro"/>
</dbReference>
<evidence type="ECO:0000313" key="3">
    <source>
        <dbReference type="EMBL" id="TPG49316.1"/>
    </source>
</evidence>
<feature type="domain" description="Transposase IS4-like" evidence="1">
    <location>
        <begin position="113"/>
        <end position="262"/>
    </location>
</feature>
<sequence>MWTRETRRRMAELARKTKRYPSDLTDEEWRRIEPLMPKLPRRGRKPSVDLREVLNAIHYLARSGGGWRMLPVHFGPWQTVYWWFRRFVWRLLFRTIHDVSLKLDREAAGREASPTGGVLDSRTVKAPFAEVRGHDGGKRIVGRKRHVAVDTEGRLLMVKLTPADVSDSAGAQEILTAVRKRWPWLKHLFADAGYDRTKLMDKAAFLDFIVEIVRRSDQQGFRVLPRRWVVERTFGWMIRWRRLVRDYERRLDVSEAMIHVAMGALLLRRVAHR</sequence>
<dbReference type="PANTHER" id="PTHR30007:SF0">
    <property type="entry name" value="TRANSPOSASE"/>
    <property type="match status" value="1"/>
</dbReference>
<evidence type="ECO:0000259" key="2">
    <source>
        <dbReference type="Pfam" id="PF13340"/>
    </source>
</evidence>
<dbReference type="GO" id="GO:0003677">
    <property type="term" value="F:DNA binding"/>
    <property type="evidence" value="ECO:0007669"/>
    <property type="project" value="InterPro"/>
</dbReference>
<dbReference type="Pfam" id="PF01609">
    <property type="entry name" value="DDE_Tnp_1"/>
    <property type="match status" value="1"/>
</dbReference>
<feature type="domain" description="Insertion element IS402-like" evidence="2">
    <location>
        <begin position="24"/>
        <end position="97"/>
    </location>
</feature>
<protein>
    <submittedName>
        <fullName evidence="3">IS5 family transposase</fullName>
    </submittedName>
</protein>
<dbReference type="Pfam" id="PF13340">
    <property type="entry name" value="DUF4096"/>
    <property type="match status" value="1"/>
</dbReference>
<dbReference type="Proteomes" id="UP000317078">
    <property type="component" value="Unassembled WGS sequence"/>
</dbReference>
<dbReference type="AlphaFoldDB" id="A0A502FJG3"/>
<dbReference type="EMBL" id="RCZP01000029">
    <property type="protein sequence ID" value="TPG49316.1"/>
    <property type="molecule type" value="Genomic_DNA"/>
</dbReference>
<name>A0A502FJG3_9PROT</name>
<gene>
    <name evidence="3" type="ORF">EAH89_21660</name>
</gene>
<organism evidence="3 4">
    <name type="scientific">Muricoccus nepalensis</name>
    <dbReference type="NCBI Taxonomy" id="1854500"/>
    <lineage>
        <taxon>Bacteria</taxon>
        <taxon>Pseudomonadati</taxon>
        <taxon>Pseudomonadota</taxon>
        <taxon>Alphaproteobacteria</taxon>
        <taxon>Acetobacterales</taxon>
        <taxon>Roseomonadaceae</taxon>
        <taxon>Muricoccus</taxon>
    </lineage>
</organism>
<dbReference type="OrthoDB" id="7278099at2"/>
<reference evidence="3 4" key="1">
    <citation type="journal article" date="2019" name="Environ. Microbiol.">
        <title>Species interactions and distinct microbial communities in high Arctic permafrost affected cryosols are associated with the CH4 and CO2 gas fluxes.</title>
        <authorList>
            <person name="Altshuler I."/>
            <person name="Hamel J."/>
            <person name="Turney S."/>
            <person name="Magnuson E."/>
            <person name="Levesque R."/>
            <person name="Greer C."/>
            <person name="Whyte L.G."/>
        </authorList>
    </citation>
    <scope>NUCLEOTIDE SEQUENCE [LARGE SCALE GENOMIC DNA]</scope>
    <source>
        <strain evidence="3 4">S9.3B</strain>
    </source>
</reference>
<comment type="caution">
    <text evidence="3">The sequence shown here is derived from an EMBL/GenBank/DDBJ whole genome shotgun (WGS) entry which is preliminary data.</text>
</comment>